<feature type="compositionally biased region" description="Pro residues" evidence="1">
    <location>
        <begin position="25"/>
        <end position="44"/>
    </location>
</feature>
<protein>
    <submittedName>
        <fullName evidence="2">(diamondback moth) hypothetical protein</fullName>
    </submittedName>
</protein>
<sequence length="150" mass="16038">MVEYKPVDCIRPVSPSLFTGQSAPAPAPAPAPARAPLPPPPPPTAQSVARAAGSGHAWRSQSFREWPHFLEISPVEGRRGPALPRHRPAPRAAPARTRAIKFIDVAAAAAVPLAASHSLPRPARATVWRHKFRILLKTSTGSERDAASQH</sequence>
<evidence type="ECO:0000313" key="3">
    <source>
        <dbReference type="Proteomes" id="UP000653454"/>
    </source>
</evidence>
<gene>
    <name evidence="2" type="ORF">PLXY2_LOCUS13182</name>
</gene>
<name>A0A8S4G510_PLUXY</name>
<evidence type="ECO:0000313" key="2">
    <source>
        <dbReference type="EMBL" id="CAG9134931.1"/>
    </source>
</evidence>
<dbReference type="EMBL" id="CAJHNJ030000089">
    <property type="protein sequence ID" value="CAG9134931.1"/>
    <property type="molecule type" value="Genomic_DNA"/>
</dbReference>
<organism evidence="2 3">
    <name type="scientific">Plutella xylostella</name>
    <name type="common">Diamondback moth</name>
    <name type="synonym">Plutella maculipennis</name>
    <dbReference type="NCBI Taxonomy" id="51655"/>
    <lineage>
        <taxon>Eukaryota</taxon>
        <taxon>Metazoa</taxon>
        <taxon>Ecdysozoa</taxon>
        <taxon>Arthropoda</taxon>
        <taxon>Hexapoda</taxon>
        <taxon>Insecta</taxon>
        <taxon>Pterygota</taxon>
        <taxon>Neoptera</taxon>
        <taxon>Endopterygota</taxon>
        <taxon>Lepidoptera</taxon>
        <taxon>Glossata</taxon>
        <taxon>Ditrysia</taxon>
        <taxon>Yponomeutoidea</taxon>
        <taxon>Plutellidae</taxon>
        <taxon>Plutella</taxon>
    </lineage>
</organism>
<proteinExistence type="predicted"/>
<feature type="region of interest" description="Disordered" evidence="1">
    <location>
        <begin position="18"/>
        <end position="56"/>
    </location>
</feature>
<evidence type="ECO:0000256" key="1">
    <source>
        <dbReference type="SAM" id="MobiDB-lite"/>
    </source>
</evidence>
<dbReference type="AlphaFoldDB" id="A0A8S4G510"/>
<dbReference type="Proteomes" id="UP000653454">
    <property type="component" value="Unassembled WGS sequence"/>
</dbReference>
<accession>A0A8S4G510</accession>
<keyword evidence="3" id="KW-1185">Reference proteome</keyword>
<comment type="caution">
    <text evidence="2">The sequence shown here is derived from an EMBL/GenBank/DDBJ whole genome shotgun (WGS) entry which is preliminary data.</text>
</comment>
<reference evidence="2" key="1">
    <citation type="submission" date="2020-11" db="EMBL/GenBank/DDBJ databases">
        <authorList>
            <person name="Whiteford S."/>
        </authorList>
    </citation>
    <scope>NUCLEOTIDE SEQUENCE</scope>
</reference>